<dbReference type="AlphaFoldDB" id="A0AAX3WV17"/>
<dbReference type="Proteomes" id="UP001178322">
    <property type="component" value="Chromosome"/>
</dbReference>
<dbReference type="RefSeq" id="WP_283870131.1">
    <property type="nucleotide sequence ID" value="NZ_CP126101.1"/>
</dbReference>
<organism evidence="1 2">
    <name type="scientific">Lysinibacillus pakistanensis</name>
    <dbReference type="NCBI Taxonomy" id="759811"/>
    <lineage>
        <taxon>Bacteria</taxon>
        <taxon>Bacillati</taxon>
        <taxon>Bacillota</taxon>
        <taxon>Bacilli</taxon>
        <taxon>Bacillales</taxon>
        <taxon>Bacillaceae</taxon>
        <taxon>Lysinibacillus</taxon>
    </lineage>
</organism>
<sequence>MLIGLLFTQTACSNGVSIQHEERNPEIVISEKTKFENLRVLELDVNHEDNKKVLNVFGDELKEGIYAYDNKNKTYILINSNTKNYTDYSFKYDMKKKILTLSYTTTEGSITNKKTLFLIESKKKNQFEELKLVNNGNDDGFVGVFTN</sequence>
<evidence type="ECO:0008006" key="3">
    <source>
        <dbReference type="Google" id="ProtNLM"/>
    </source>
</evidence>
<evidence type="ECO:0000313" key="1">
    <source>
        <dbReference type="EMBL" id="WHY51606.1"/>
    </source>
</evidence>
<proteinExistence type="predicted"/>
<gene>
    <name evidence="1" type="ORF">QNH24_25725</name>
</gene>
<protein>
    <recommendedName>
        <fullName evidence="3">Lipoprotein</fullName>
    </recommendedName>
</protein>
<name>A0AAX3WV17_9BACI</name>
<reference evidence="1" key="1">
    <citation type="submission" date="2023-05" db="EMBL/GenBank/DDBJ databases">
        <title>Comparative genomics of Bacillaceae isolates and their secondary metabolite potential.</title>
        <authorList>
            <person name="Song L."/>
            <person name="Nielsen L.J."/>
            <person name="Mohite O."/>
            <person name="Xu X."/>
            <person name="Weber T."/>
            <person name="Kovacs A.T."/>
        </authorList>
    </citation>
    <scope>NUCLEOTIDE SEQUENCE</scope>
    <source>
        <strain evidence="1">LY1</strain>
    </source>
</reference>
<accession>A0AAX3WV17</accession>
<evidence type="ECO:0000313" key="2">
    <source>
        <dbReference type="Proteomes" id="UP001178322"/>
    </source>
</evidence>
<dbReference type="EMBL" id="CP126101">
    <property type="protein sequence ID" value="WHY51606.1"/>
    <property type="molecule type" value="Genomic_DNA"/>
</dbReference>